<dbReference type="SMART" id="SM00345">
    <property type="entry name" value="HTH_GNTR"/>
    <property type="match status" value="1"/>
</dbReference>
<organism evidence="5 6">
    <name type="scientific">Gordonia liuliyuniae</name>
    <dbReference type="NCBI Taxonomy" id="2911517"/>
    <lineage>
        <taxon>Bacteria</taxon>
        <taxon>Bacillati</taxon>
        <taxon>Actinomycetota</taxon>
        <taxon>Actinomycetes</taxon>
        <taxon>Mycobacteriales</taxon>
        <taxon>Gordoniaceae</taxon>
        <taxon>Gordonia</taxon>
    </lineage>
</organism>
<evidence type="ECO:0000256" key="1">
    <source>
        <dbReference type="ARBA" id="ARBA00023015"/>
    </source>
</evidence>
<dbReference type="PANTHER" id="PTHR38445">
    <property type="entry name" value="HTH-TYPE TRANSCRIPTIONAL REPRESSOR YTRA"/>
    <property type="match status" value="1"/>
</dbReference>
<dbReference type="SUPFAM" id="SSF46785">
    <property type="entry name" value="Winged helix' DNA-binding domain"/>
    <property type="match status" value="1"/>
</dbReference>
<feature type="domain" description="HTH gntR-type" evidence="4">
    <location>
        <begin position="11"/>
        <end position="79"/>
    </location>
</feature>
<protein>
    <submittedName>
        <fullName evidence="5">GntR family transcriptional regulator</fullName>
    </submittedName>
</protein>
<reference evidence="5 6" key="1">
    <citation type="submission" date="2022-01" db="EMBL/GenBank/DDBJ databases">
        <authorList>
            <person name="Huang Y."/>
        </authorList>
    </citation>
    <scope>NUCLEOTIDE SEQUENCE [LARGE SCALE GENOMIC DNA]</scope>
    <source>
        <strain evidence="5 6">HY366</strain>
    </source>
</reference>
<dbReference type="RefSeq" id="WP_236998734.1">
    <property type="nucleotide sequence ID" value="NZ_JAKKOR010000009.1"/>
</dbReference>
<comment type="caution">
    <text evidence="5">The sequence shown here is derived from an EMBL/GenBank/DDBJ whole genome shotgun (WGS) entry which is preliminary data.</text>
</comment>
<proteinExistence type="predicted"/>
<evidence type="ECO:0000313" key="6">
    <source>
        <dbReference type="Proteomes" id="UP001200110"/>
    </source>
</evidence>
<dbReference type="EMBL" id="JAKKOR010000009">
    <property type="protein sequence ID" value="MCF8589522.1"/>
    <property type="molecule type" value="Genomic_DNA"/>
</dbReference>
<dbReference type="InterPro" id="IPR036388">
    <property type="entry name" value="WH-like_DNA-bd_sf"/>
</dbReference>
<dbReference type="Proteomes" id="UP001200110">
    <property type="component" value="Unassembled WGS sequence"/>
</dbReference>
<evidence type="ECO:0000256" key="3">
    <source>
        <dbReference type="ARBA" id="ARBA00023163"/>
    </source>
</evidence>
<gene>
    <name evidence="5" type="ORF">L5G33_13755</name>
</gene>
<dbReference type="Pfam" id="PF00392">
    <property type="entry name" value="GntR"/>
    <property type="match status" value="1"/>
</dbReference>
<keyword evidence="1" id="KW-0805">Transcription regulation</keyword>
<evidence type="ECO:0000259" key="4">
    <source>
        <dbReference type="PROSITE" id="PS50949"/>
    </source>
</evidence>
<dbReference type="PROSITE" id="PS50949">
    <property type="entry name" value="HTH_GNTR"/>
    <property type="match status" value="1"/>
</dbReference>
<sequence>MLVGIDPSSDAPIFAQIADSVRSDVAAGRSRAGDRLPSARELAAALDVNVHTVLRAYQQLRDEGLVELRRGRGAVLTDASDTLSAVHDDITALAAKAAAAGLRPETLSALVKEATRAID</sequence>
<accession>A0ABS9IVC9</accession>
<dbReference type="Gene3D" id="1.10.10.10">
    <property type="entry name" value="Winged helix-like DNA-binding domain superfamily/Winged helix DNA-binding domain"/>
    <property type="match status" value="1"/>
</dbReference>
<dbReference type="PANTHER" id="PTHR38445:SF7">
    <property type="entry name" value="GNTR-FAMILY TRANSCRIPTIONAL REGULATOR"/>
    <property type="match status" value="1"/>
</dbReference>
<dbReference type="InterPro" id="IPR036390">
    <property type="entry name" value="WH_DNA-bd_sf"/>
</dbReference>
<name>A0ABS9IVC9_9ACTN</name>
<keyword evidence="6" id="KW-1185">Reference proteome</keyword>
<dbReference type="CDD" id="cd07377">
    <property type="entry name" value="WHTH_GntR"/>
    <property type="match status" value="1"/>
</dbReference>
<keyword evidence="2" id="KW-0238">DNA-binding</keyword>
<dbReference type="InterPro" id="IPR000524">
    <property type="entry name" value="Tscrpt_reg_HTH_GntR"/>
</dbReference>
<evidence type="ECO:0000313" key="5">
    <source>
        <dbReference type="EMBL" id="MCF8589522.1"/>
    </source>
</evidence>
<keyword evidence="3" id="KW-0804">Transcription</keyword>
<evidence type="ECO:0000256" key="2">
    <source>
        <dbReference type="ARBA" id="ARBA00023125"/>
    </source>
</evidence>